<dbReference type="Pfam" id="PF02121">
    <property type="entry name" value="IP_trans"/>
    <property type="match status" value="1"/>
</dbReference>
<dbReference type="Gene3D" id="3.30.530.20">
    <property type="match status" value="1"/>
</dbReference>
<evidence type="ECO:0000259" key="2">
    <source>
        <dbReference type="Pfam" id="PF02121"/>
    </source>
</evidence>
<dbReference type="InterPro" id="IPR023393">
    <property type="entry name" value="START-like_dom_sf"/>
</dbReference>
<dbReference type="FunFam" id="3.30.530.20:FF:000025">
    <property type="entry name" value="Phosphatidylinositol transfer protein beta"/>
    <property type="match status" value="1"/>
</dbReference>
<dbReference type="PRINTS" id="PR00391">
    <property type="entry name" value="PITRANSFER"/>
</dbReference>
<evidence type="ECO:0000256" key="1">
    <source>
        <dbReference type="SAM" id="MobiDB-lite"/>
    </source>
</evidence>
<organism evidence="3 4">
    <name type="scientific">Heterodera schachtii</name>
    <name type="common">Sugarbeet cyst nematode worm</name>
    <name type="synonym">Tylenchus schachtii</name>
    <dbReference type="NCBI Taxonomy" id="97005"/>
    <lineage>
        <taxon>Eukaryota</taxon>
        <taxon>Metazoa</taxon>
        <taxon>Ecdysozoa</taxon>
        <taxon>Nematoda</taxon>
        <taxon>Chromadorea</taxon>
        <taxon>Rhabditida</taxon>
        <taxon>Tylenchina</taxon>
        <taxon>Tylenchomorpha</taxon>
        <taxon>Tylenchoidea</taxon>
        <taxon>Heteroderidae</taxon>
        <taxon>Heteroderinae</taxon>
        <taxon>Heterodera</taxon>
    </lineage>
</organism>
<reference evidence="3 4" key="1">
    <citation type="submission" date="2024-10" db="EMBL/GenBank/DDBJ databases">
        <authorList>
            <person name="Kim D."/>
        </authorList>
    </citation>
    <scope>NUCLEOTIDE SEQUENCE [LARGE SCALE GENOMIC DNA]</scope>
    <source>
        <strain evidence="3">Taebaek</strain>
    </source>
</reference>
<dbReference type="PANTHER" id="PTHR10658">
    <property type="entry name" value="PHOSPHATIDYLINOSITOL TRANSFER PROTEIN"/>
    <property type="match status" value="1"/>
</dbReference>
<evidence type="ECO:0000313" key="3">
    <source>
        <dbReference type="EMBL" id="KAL3090392.1"/>
    </source>
</evidence>
<name>A0ABD2JIF4_HETSC</name>
<dbReference type="EMBL" id="JBICCN010000143">
    <property type="protein sequence ID" value="KAL3090392.1"/>
    <property type="molecule type" value="Genomic_DNA"/>
</dbReference>
<feature type="region of interest" description="Disordered" evidence="1">
    <location>
        <begin position="307"/>
        <end position="331"/>
    </location>
</feature>
<dbReference type="InterPro" id="IPR019377">
    <property type="entry name" value="NADH_UbQ_OxRdtase_su10"/>
</dbReference>
<dbReference type="AlphaFoldDB" id="A0ABD2JIF4"/>
<dbReference type="InterPro" id="IPR001666">
    <property type="entry name" value="PI_transfer"/>
</dbReference>
<dbReference type="InterPro" id="IPR055261">
    <property type="entry name" value="PI_transfer_N"/>
</dbReference>
<comment type="caution">
    <text evidence="3">The sequence shown here is derived from an EMBL/GenBank/DDBJ whole genome shotgun (WGS) entry which is preliminary data.</text>
</comment>
<keyword evidence="4" id="KW-1185">Reference proteome</keyword>
<protein>
    <recommendedName>
        <fullName evidence="2">Phosphatidylinositol transfer protein N-terminal domain-containing protein</fullName>
    </recommendedName>
</protein>
<evidence type="ECO:0000313" key="4">
    <source>
        <dbReference type="Proteomes" id="UP001620645"/>
    </source>
</evidence>
<dbReference type="Proteomes" id="UP001620645">
    <property type="component" value="Unassembled WGS sequence"/>
</dbReference>
<dbReference type="Pfam" id="PF10249">
    <property type="entry name" value="NDUFB10"/>
    <property type="match status" value="1"/>
</dbReference>
<dbReference type="SUPFAM" id="SSF55961">
    <property type="entry name" value="Bet v1-like"/>
    <property type="match status" value="1"/>
</dbReference>
<proteinExistence type="predicted"/>
<accession>A0ABD2JIF4</accession>
<gene>
    <name evidence="3" type="ORF">niasHS_006844</name>
</gene>
<dbReference type="PANTHER" id="PTHR10658:SF11">
    <property type="entry name" value="VIBRATOR, ISOFORM B"/>
    <property type="match status" value="1"/>
</dbReference>
<sequence>MTSAETVKEEPGREFMSAVKGRREQDRKEWAAYWNIRWKEVENSFVGKYSYYTNRFLDWPVTWFRENIVERLHDKHKMPYYHRKISRVPEIDECGVNDRICLFEAEEQFRLDKLVDHYIRDVTFKTLFYLNSFVFPILYQRFTQCVRAEGYDHLYKCAKHVDDYENAELNFFIKYGELGSEQTVVACYMKQKHRLIWERRHPEIMEERKRAHEEHTENMNKDKFNMHFWIKDNIYRKKQDYPPGLFFGPNWDGIKLPTEGDHPISRDWRYYQKLEEEPDFDKPNYPKKWNEMAKAAKEAKDQLKMANNGTNENNNNGGTNGNGAANGNAKNGISLQEKGHRAMIIKEYRLVLPMTVDEYQIGQLFSVAEASRQETGGGEGVQVLRNEPFEGESLFNGQFSSGQYTHKIYHFDSKVPSLLRAIMPKGSMSVHEHAWNAYPYCKTELTNPDFMKDSFFIRIETIHLNDRGTTENALCLTTDMLNKREVVRIDIANDKEFINAADIREDTKPSTFHSERTGRGPLLPSWQTNCEPVMCAYKLVTINFKWFGFQKLVETFVQKQYPRLFCKFHRELFCWMDRWYGLTLIEIRLIEEETQRALDEMRSTGNPRGMTA</sequence>
<feature type="domain" description="Phosphatidylinositol transfer protein N-terminal" evidence="2">
    <location>
        <begin position="343"/>
        <end position="595"/>
    </location>
</feature>